<gene>
    <name evidence="1" type="ORF">BDY19DRAFT_204883</name>
</gene>
<dbReference type="EMBL" id="MU274915">
    <property type="protein sequence ID" value="KAI0088018.1"/>
    <property type="molecule type" value="Genomic_DNA"/>
</dbReference>
<accession>A0ACB8U0Z4</accession>
<evidence type="ECO:0000313" key="1">
    <source>
        <dbReference type="EMBL" id="KAI0088018.1"/>
    </source>
</evidence>
<name>A0ACB8U0Z4_9APHY</name>
<sequence length="292" mass="32036">MASLFRFATGIATVLIGAAITSVTAQLTNITCPINYNWMTNSRLQNPCLVAAYLQSVCDSDPATSDIQLLPPDHHYILRKTAASNCTCNTVFYCVMSACTACQARDSLPWSGWSENCTYTFVSQYPKPIPEGTAIPAWAYYNITPLDRLNLTIAENIAHENLTDSTAIPVPSSTSFPSLPSTSPFEDRTNDTKTKNLGAIISGVIGGITLIAIISVTTVIWRRLRRLTVSKQCNMTTQVGTELSTESDIHDTLKDSEVKLYNPEDPSTFPRPDQIASSHIYQPNRYNGLAEL</sequence>
<organism evidence="1 2">
    <name type="scientific">Irpex rosettiformis</name>
    <dbReference type="NCBI Taxonomy" id="378272"/>
    <lineage>
        <taxon>Eukaryota</taxon>
        <taxon>Fungi</taxon>
        <taxon>Dikarya</taxon>
        <taxon>Basidiomycota</taxon>
        <taxon>Agaricomycotina</taxon>
        <taxon>Agaricomycetes</taxon>
        <taxon>Polyporales</taxon>
        <taxon>Irpicaceae</taxon>
        <taxon>Irpex</taxon>
    </lineage>
</organism>
<keyword evidence="2" id="KW-1185">Reference proteome</keyword>
<dbReference type="Proteomes" id="UP001055072">
    <property type="component" value="Unassembled WGS sequence"/>
</dbReference>
<comment type="caution">
    <text evidence="1">The sequence shown here is derived from an EMBL/GenBank/DDBJ whole genome shotgun (WGS) entry which is preliminary data.</text>
</comment>
<evidence type="ECO:0000313" key="2">
    <source>
        <dbReference type="Proteomes" id="UP001055072"/>
    </source>
</evidence>
<proteinExistence type="predicted"/>
<protein>
    <submittedName>
        <fullName evidence="1">Uncharacterized protein</fullName>
    </submittedName>
</protein>
<reference evidence="1" key="1">
    <citation type="journal article" date="2021" name="Environ. Microbiol.">
        <title>Gene family expansions and transcriptome signatures uncover fungal adaptations to wood decay.</title>
        <authorList>
            <person name="Hage H."/>
            <person name="Miyauchi S."/>
            <person name="Viragh M."/>
            <person name="Drula E."/>
            <person name="Min B."/>
            <person name="Chaduli D."/>
            <person name="Navarro D."/>
            <person name="Favel A."/>
            <person name="Norest M."/>
            <person name="Lesage-Meessen L."/>
            <person name="Balint B."/>
            <person name="Merenyi Z."/>
            <person name="de Eugenio L."/>
            <person name="Morin E."/>
            <person name="Martinez A.T."/>
            <person name="Baldrian P."/>
            <person name="Stursova M."/>
            <person name="Martinez M.J."/>
            <person name="Novotny C."/>
            <person name="Magnuson J.K."/>
            <person name="Spatafora J.W."/>
            <person name="Maurice S."/>
            <person name="Pangilinan J."/>
            <person name="Andreopoulos W."/>
            <person name="LaButti K."/>
            <person name="Hundley H."/>
            <person name="Na H."/>
            <person name="Kuo A."/>
            <person name="Barry K."/>
            <person name="Lipzen A."/>
            <person name="Henrissat B."/>
            <person name="Riley R."/>
            <person name="Ahrendt S."/>
            <person name="Nagy L.G."/>
            <person name="Grigoriev I.V."/>
            <person name="Martin F."/>
            <person name="Rosso M.N."/>
        </authorList>
    </citation>
    <scope>NUCLEOTIDE SEQUENCE</scope>
    <source>
        <strain evidence="1">CBS 384.51</strain>
    </source>
</reference>